<dbReference type="NCBIfam" id="TIGR00576">
    <property type="entry name" value="dut"/>
    <property type="match status" value="1"/>
</dbReference>
<keyword evidence="4" id="KW-0546">Nucleotide metabolism</keyword>
<organism evidence="6 7">
    <name type="scientific">Hemileuca sp. nucleopolyhedrovirus</name>
    <dbReference type="NCBI Taxonomy" id="1367203"/>
    <lineage>
        <taxon>Viruses</taxon>
        <taxon>Viruses incertae sedis</taxon>
        <taxon>Naldaviricetes</taxon>
        <taxon>Lefavirales</taxon>
        <taxon>Baculoviridae</taxon>
        <taxon>Alphabaculovirus</taxon>
        <taxon>Alphabaculovirus heleucae</taxon>
        <taxon>Hemileuca species nucleopolyhedrovirus</taxon>
    </lineage>
</organism>
<feature type="domain" description="dUTPase-like" evidence="5">
    <location>
        <begin position="17"/>
        <end position="144"/>
    </location>
</feature>
<reference evidence="6 7" key="1">
    <citation type="journal article" date="2013" name="Virus Genes">
        <title>The genome of a baculovirus isolated from Hemileuca sp. encodes a serpin ortholog.</title>
        <authorList>
            <person name="Rohrmann G.F."/>
            <person name="Erlandson M.A."/>
            <person name="Theilmann D.A."/>
        </authorList>
    </citation>
    <scope>NUCLEOTIDE SEQUENCE [LARGE SCALE GENOMIC DNA]</scope>
</reference>
<sequence length="145" mass="15912">MDVVSTGICKIVKSNNSYMPKMSTIGSAGYDLRTPVDFVVKPQSSCKVDLGISIELPFNMYVKIESRSGLASKDKIIVIGGVVDNDYRGNINVILFNLGKKMKKFKRGDKIAQMIIHTYHAMPMVVTDILSSTERNDGGFGSTGR</sequence>
<protein>
    <recommendedName>
        <fullName evidence="2">dUTP diphosphatase</fullName>
        <ecNumber evidence="2">3.6.1.23</ecNumber>
    </recommendedName>
</protein>
<keyword evidence="7" id="KW-1185">Reference proteome</keyword>
<evidence type="ECO:0000256" key="1">
    <source>
        <dbReference type="ARBA" id="ARBA00006581"/>
    </source>
</evidence>
<evidence type="ECO:0000313" key="7">
    <source>
        <dbReference type="Proteomes" id="UP000203768"/>
    </source>
</evidence>
<dbReference type="GO" id="GO:0000287">
    <property type="term" value="F:magnesium ion binding"/>
    <property type="evidence" value="ECO:0007669"/>
    <property type="project" value="InterPro"/>
</dbReference>
<comment type="similarity">
    <text evidence="1">Belongs to the dUTPase family.</text>
</comment>
<keyword evidence="3" id="KW-0378">Hydrolase</keyword>
<dbReference type="GO" id="GO:0006226">
    <property type="term" value="P:dUMP biosynthetic process"/>
    <property type="evidence" value="ECO:0007669"/>
    <property type="project" value="InterPro"/>
</dbReference>
<dbReference type="GeneID" id="16489505"/>
<evidence type="ECO:0000256" key="2">
    <source>
        <dbReference type="ARBA" id="ARBA00012379"/>
    </source>
</evidence>
<dbReference type="RefSeq" id="YP_008378319.1">
    <property type="nucleotide sequence ID" value="NC_021923.1"/>
</dbReference>
<dbReference type="SUPFAM" id="SSF51283">
    <property type="entry name" value="dUTPase-like"/>
    <property type="match status" value="1"/>
</dbReference>
<evidence type="ECO:0000259" key="5">
    <source>
        <dbReference type="Pfam" id="PF00692"/>
    </source>
</evidence>
<accession>S5N3B0</accession>
<dbReference type="KEGG" id="vg:16489505"/>
<dbReference type="InterPro" id="IPR033704">
    <property type="entry name" value="dUTPase_trimeric"/>
</dbReference>
<dbReference type="CDD" id="cd07557">
    <property type="entry name" value="trimeric_dUTPase"/>
    <property type="match status" value="1"/>
</dbReference>
<dbReference type="Proteomes" id="UP000203768">
    <property type="component" value="Segment"/>
</dbReference>
<dbReference type="InterPro" id="IPR029054">
    <property type="entry name" value="dUTPase-like"/>
</dbReference>
<dbReference type="EC" id="3.6.1.23" evidence="2"/>
<dbReference type="OrthoDB" id="12539at10239"/>
<gene>
    <name evidence="6" type="ORF">Hesp103</name>
</gene>
<evidence type="ECO:0000256" key="3">
    <source>
        <dbReference type="ARBA" id="ARBA00022801"/>
    </source>
</evidence>
<dbReference type="PANTHER" id="PTHR11241:SF0">
    <property type="entry name" value="DEOXYURIDINE 5'-TRIPHOSPHATE NUCLEOTIDOHYDROLASE"/>
    <property type="match status" value="1"/>
</dbReference>
<dbReference type="Pfam" id="PF00692">
    <property type="entry name" value="dUTPase"/>
    <property type="match status" value="1"/>
</dbReference>
<dbReference type="PANTHER" id="PTHR11241">
    <property type="entry name" value="DEOXYURIDINE 5'-TRIPHOSPHATE NUCLEOTIDOHYDROLASE"/>
    <property type="match status" value="1"/>
</dbReference>
<proteinExistence type="inferred from homology"/>
<dbReference type="EMBL" id="KF158713">
    <property type="protein sequence ID" value="AGR56855.1"/>
    <property type="molecule type" value="Genomic_DNA"/>
</dbReference>
<dbReference type="InterPro" id="IPR036157">
    <property type="entry name" value="dUTPase-like_sf"/>
</dbReference>
<dbReference type="NCBIfam" id="NF001862">
    <property type="entry name" value="PRK00601.1"/>
    <property type="match status" value="1"/>
</dbReference>
<name>S5N3B0_9ABAC</name>
<evidence type="ECO:0000313" key="6">
    <source>
        <dbReference type="EMBL" id="AGR56855.1"/>
    </source>
</evidence>
<dbReference type="GO" id="GO:0046081">
    <property type="term" value="P:dUTP catabolic process"/>
    <property type="evidence" value="ECO:0007669"/>
    <property type="project" value="InterPro"/>
</dbReference>
<dbReference type="InterPro" id="IPR008181">
    <property type="entry name" value="dUTPase"/>
</dbReference>
<dbReference type="GO" id="GO:0004170">
    <property type="term" value="F:dUTP diphosphatase activity"/>
    <property type="evidence" value="ECO:0007669"/>
    <property type="project" value="UniProtKB-EC"/>
</dbReference>
<dbReference type="Gene3D" id="2.70.40.10">
    <property type="match status" value="1"/>
</dbReference>
<evidence type="ECO:0000256" key="4">
    <source>
        <dbReference type="ARBA" id="ARBA00023080"/>
    </source>
</evidence>